<feature type="domain" description="DUF4333" evidence="3">
    <location>
        <begin position="130"/>
        <end position="203"/>
    </location>
</feature>
<evidence type="ECO:0000256" key="2">
    <source>
        <dbReference type="SAM" id="Phobius"/>
    </source>
</evidence>
<feature type="region of interest" description="Disordered" evidence="1">
    <location>
        <begin position="1"/>
        <end position="93"/>
    </location>
</feature>
<dbReference type="Pfam" id="PF14230">
    <property type="entry name" value="DUF4333"/>
    <property type="match status" value="1"/>
</dbReference>
<keyword evidence="2" id="KW-0472">Membrane</keyword>
<dbReference type="RefSeq" id="WP_346052032.1">
    <property type="nucleotide sequence ID" value="NZ_BAABIB010000017.1"/>
</dbReference>
<gene>
    <name evidence="4" type="ORF">GCM10023214_06930</name>
</gene>
<protein>
    <submittedName>
        <fullName evidence="4">DUF4333 domain-containing protein</fullName>
    </submittedName>
</protein>
<keyword evidence="2" id="KW-1133">Transmembrane helix</keyword>
<evidence type="ECO:0000313" key="4">
    <source>
        <dbReference type="EMBL" id="GAA5153615.1"/>
    </source>
</evidence>
<dbReference type="InterPro" id="IPR025637">
    <property type="entry name" value="DUF4333"/>
</dbReference>
<name>A0ABP9Q298_9PSEU</name>
<dbReference type="EMBL" id="BAABIB010000017">
    <property type="protein sequence ID" value="GAA5153615.1"/>
    <property type="molecule type" value="Genomic_DNA"/>
</dbReference>
<accession>A0ABP9Q298</accession>
<sequence>MQTSGPQPVQPFTGPQAQASGPHPAHATGPQPVQHLTGPQAQPSGPHPAHATGPQPVQPFTGQQAHATGPQPTAPAPAYPSAPPTPPAAQYGVPGATYGGFGAFEPKTRRSRKPWLIGAVVVLVVAGGAGAAWGLGVFDGPTLDRQSVQDGVARVLRDDFGERDVANVSCPEDQPVRTGTTFDCSATVAGQPKKITVRVLNDEAQYEVGAPK</sequence>
<comment type="caution">
    <text evidence="4">The sequence shown here is derived from an EMBL/GenBank/DDBJ whole genome shotgun (WGS) entry which is preliminary data.</text>
</comment>
<evidence type="ECO:0000313" key="5">
    <source>
        <dbReference type="Proteomes" id="UP001500192"/>
    </source>
</evidence>
<feature type="transmembrane region" description="Helical" evidence="2">
    <location>
        <begin position="115"/>
        <end position="138"/>
    </location>
</feature>
<evidence type="ECO:0000256" key="1">
    <source>
        <dbReference type="SAM" id="MobiDB-lite"/>
    </source>
</evidence>
<reference evidence="5" key="1">
    <citation type="journal article" date="2019" name="Int. J. Syst. Evol. Microbiol.">
        <title>The Global Catalogue of Microorganisms (GCM) 10K type strain sequencing project: providing services to taxonomists for standard genome sequencing and annotation.</title>
        <authorList>
            <consortium name="The Broad Institute Genomics Platform"/>
            <consortium name="The Broad Institute Genome Sequencing Center for Infectious Disease"/>
            <person name="Wu L."/>
            <person name="Ma J."/>
        </authorList>
    </citation>
    <scope>NUCLEOTIDE SEQUENCE [LARGE SCALE GENOMIC DNA]</scope>
    <source>
        <strain evidence="5">JCM 18054</strain>
    </source>
</reference>
<dbReference type="Proteomes" id="UP001500192">
    <property type="component" value="Unassembled WGS sequence"/>
</dbReference>
<feature type="compositionally biased region" description="Pro residues" evidence="1">
    <location>
        <begin position="72"/>
        <end position="87"/>
    </location>
</feature>
<evidence type="ECO:0000259" key="3">
    <source>
        <dbReference type="Pfam" id="PF14230"/>
    </source>
</evidence>
<keyword evidence="2" id="KW-0812">Transmembrane</keyword>
<keyword evidence="5" id="KW-1185">Reference proteome</keyword>
<organism evidence="4 5">
    <name type="scientific">Amycolatopsis dongchuanensis</name>
    <dbReference type="NCBI Taxonomy" id="1070866"/>
    <lineage>
        <taxon>Bacteria</taxon>
        <taxon>Bacillati</taxon>
        <taxon>Actinomycetota</taxon>
        <taxon>Actinomycetes</taxon>
        <taxon>Pseudonocardiales</taxon>
        <taxon>Pseudonocardiaceae</taxon>
        <taxon>Amycolatopsis</taxon>
    </lineage>
</organism>
<proteinExistence type="predicted"/>